<evidence type="ECO:0000313" key="3">
    <source>
        <dbReference type="Proteomes" id="UP000008466"/>
    </source>
</evidence>
<dbReference type="InterPro" id="IPR025682">
    <property type="entry name" value="CpXC_dom"/>
</dbReference>
<evidence type="ECO:0000313" key="2">
    <source>
        <dbReference type="EMBL" id="ADY12624.1"/>
    </source>
</evidence>
<gene>
    <name evidence="2" type="ordered locus">SpiBuddy_0797</name>
</gene>
<dbReference type="RefSeq" id="WP_013606477.1">
    <property type="nucleotide sequence ID" value="NC_015152.1"/>
</dbReference>
<evidence type="ECO:0000259" key="1">
    <source>
        <dbReference type="Pfam" id="PF14353"/>
    </source>
</evidence>
<sequence length="207" mass="23487">MQEAKLTCPHCHQELKHTLHPFVDLAKQPKQKLAILTDSLFSVTCPSCAKQFTVLHELLVVDEKQQIALLLAPQSEVRELDGSVTGKQGLESYTLRLVTTAAGLKEKILLLDSNLDDRTIELCKLYLTMYLEKPACQLYFAEHQEHANKLLFTVINDEGALEGSIECEDALYEQLCETTDQFLLKQGFFTAVDQIWAYERIKNNADQ</sequence>
<dbReference type="OrthoDB" id="1077002at2"/>
<name>F0RUX3_SPHGB</name>
<organism evidence="2 3">
    <name type="scientific">Sphaerochaeta globosa (strain ATCC BAA-1886 / DSM 22777 / Buddy)</name>
    <name type="common">Spirochaeta sp. (strain Buddy)</name>
    <dbReference type="NCBI Taxonomy" id="158189"/>
    <lineage>
        <taxon>Bacteria</taxon>
        <taxon>Pseudomonadati</taxon>
        <taxon>Spirochaetota</taxon>
        <taxon>Spirochaetia</taxon>
        <taxon>Spirochaetales</taxon>
        <taxon>Sphaerochaetaceae</taxon>
        <taxon>Sphaerochaeta</taxon>
    </lineage>
</organism>
<accession>F0RUX3</accession>
<proteinExistence type="predicted"/>
<keyword evidence="3" id="KW-1185">Reference proteome</keyword>
<protein>
    <recommendedName>
        <fullName evidence="1">CpXC domain-containing protein</fullName>
    </recommendedName>
</protein>
<dbReference type="AlphaFoldDB" id="F0RUX3"/>
<dbReference type="Pfam" id="PF14353">
    <property type="entry name" value="CpXC"/>
    <property type="match status" value="1"/>
</dbReference>
<dbReference type="Proteomes" id="UP000008466">
    <property type="component" value="Chromosome"/>
</dbReference>
<dbReference type="STRING" id="158189.SpiBuddy_0797"/>
<dbReference type="KEGG" id="sbu:SpiBuddy_0797"/>
<dbReference type="EMBL" id="CP002541">
    <property type="protein sequence ID" value="ADY12624.1"/>
    <property type="molecule type" value="Genomic_DNA"/>
</dbReference>
<feature type="domain" description="CpXC" evidence="1">
    <location>
        <begin position="6"/>
        <end position="124"/>
    </location>
</feature>
<reference evidence="3" key="1">
    <citation type="submission" date="2011-02" db="EMBL/GenBank/DDBJ databases">
        <title>Complete sequence of Spirochaeta sp. Buddy.</title>
        <authorList>
            <person name="Lucas S."/>
            <person name="Copeland A."/>
            <person name="Lapidus A."/>
            <person name="Cheng J.-F."/>
            <person name="Goodwin L."/>
            <person name="Pitluck S."/>
            <person name="Zeytun A."/>
            <person name="Detter J.C."/>
            <person name="Han C."/>
            <person name="Tapia R."/>
            <person name="Land M."/>
            <person name="Hauser L."/>
            <person name="Kyrpides N."/>
            <person name="Ivanova N."/>
            <person name="Mikhailova N."/>
            <person name="Pagani I."/>
            <person name="Ritalahti K.M."/>
            <person name="Loeffler F.E."/>
            <person name="Woyke T."/>
        </authorList>
    </citation>
    <scope>NUCLEOTIDE SEQUENCE [LARGE SCALE GENOMIC DNA]</scope>
    <source>
        <strain evidence="3">ATCC BAA-1886 / DSM 22777 / Buddy</strain>
    </source>
</reference>
<dbReference type="HOGENOM" id="CLU_109345_0_0_12"/>